<gene>
    <name evidence="1" type="ORF">OLC1_LOCUS19172</name>
</gene>
<evidence type="ECO:0000313" key="1">
    <source>
        <dbReference type="EMBL" id="CAI9111884.1"/>
    </source>
</evidence>
<sequence length="323" mass="34817">MARNNNLVGFTDSVMSLWYKIPQDSGAGRWRRNHSSSVAAASTSFFACATTSGSSADTGTAAAGFVTEMSPSSGTGAASTVSFATVPASSVVDASTTIVVGATSASRIIDAATSGKSYDSSSSDNDIKEIICDNCDNVSPANDNYVCELAQCLDAIFPKEAAADQQVAVSNDGFQDRRCNSSAELVNNATDSSPVKQKSNHTWLYDRRCSASRRSKRSKGKPIPHGFHFAKKVDDGPPLRGIDFHGANNNYAYLDYGVALEWRIDLAKDHELLKSLIGQEKKRSARPQLKILIPSVMRLSRIKAFHNLTGLCCNEISYYSMRI</sequence>
<dbReference type="EMBL" id="OX459124">
    <property type="protein sequence ID" value="CAI9111884.1"/>
    <property type="molecule type" value="Genomic_DNA"/>
</dbReference>
<accession>A0AAV1DYM2</accession>
<protein>
    <submittedName>
        <fullName evidence="1">OLC1v1012215C1</fullName>
    </submittedName>
</protein>
<keyword evidence="2" id="KW-1185">Reference proteome</keyword>
<proteinExistence type="predicted"/>
<name>A0AAV1DYM2_OLDCO</name>
<dbReference type="AlphaFoldDB" id="A0AAV1DYM2"/>
<organism evidence="1 2">
    <name type="scientific">Oldenlandia corymbosa var. corymbosa</name>
    <dbReference type="NCBI Taxonomy" id="529605"/>
    <lineage>
        <taxon>Eukaryota</taxon>
        <taxon>Viridiplantae</taxon>
        <taxon>Streptophyta</taxon>
        <taxon>Embryophyta</taxon>
        <taxon>Tracheophyta</taxon>
        <taxon>Spermatophyta</taxon>
        <taxon>Magnoliopsida</taxon>
        <taxon>eudicotyledons</taxon>
        <taxon>Gunneridae</taxon>
        <taxon>Pentapetalae</taxon>
        <taxon>asterids</taxon>
        <taxon>lamiids</taxon>
        <taxon>Gentianales</taxon>
        <taxon>Rubiaceae</taxon>
        <taxon>Rubioideae</taxon>
        <taxon>Spermacoceae</taxon>
        <taxon>Hedyotis-Oldenlandia complex</taxon>
        <taxon>Oldenlandia</taxon>
    </lineage>
</organism>
<reference evidence="1" key="1">
    <citation type="submission" date="2023-03" db="EMBL/GenBank/DDBJ databases">
        <authorList>
            <person name="Julca I."/>
        </authorList>
    </citation>
    <scope>NUCLEOTIDE SEQUENCE</scope>
</reference>
<dbReference type="Proteomes" id="UP001161247">
    <property type="component" value="Chromosome 7"/>
</dbReference>
<evidence type="ECO:0000313" key="2">
    <source>
        <dbReference type="Proteomes" id="UP001161247"/>
    </source>
</evidence>